<reference evidence="1" key="1">
    <citation type="submission" date="2014-07" db="EMBL/GenBank/DDBJ databases">
        <title>Methanogenic archaea and the global carbon cycle.</title>
        <authorList>
            <person name="Henriksen J.R."/>
            <person name="Luke J."/>
            <person name="Reinhart S."/>
            <person name="Benedict M.N."/>
            <person name="Youngblut N.D."/>
            <person name="Metcalf M.E."/>
            <person name="Whitaker R.J."/>
            <person name="Metcalf W.W."/>
        </authorList>
    </citation>
    <scope>NUCLEOTIDE SEQUENCE [LARGE SCALE GENOMIC DNA]</scope>
    <source>
        <strain evidence="1">3</strain>
    </source>
</reference>
<dbReference type="Proteomes" id="UP000033066">
    <property type="component" value="Chromosome"/>
</dbReference>
<name>A0A0E3SFM6_METBA</name>
<dbReference type="OrthoDB" id="137951at2157"/>
<evidence type="ECO:0000313" key="1">
    <source>
        <dbReference type="EMBL" id="AKB81139.1"/>
    </source>
</evidence>
<dbReference type="AlphaFoldDB" id="A0A0E3SFM6"/>
<dbReference type="KEGG" id="mbak:MSBR3_0561"/>
<sequence length="297" mass="34565">MDSTHPFEIVPETDDSDVDIHRTLSITKYVTNVTYDSDEIKSKFFKNKLCLTDGFGCVYPKEVNGHIHALFGKLGVKTLLGLDTDSDNNNMLRRYNFGRVIVATMYVDHFPEDNKLSLIVFNSGKISKDLWQSTYRNLLNVFDLKPVKFSDEELRKICFTKYRDDLLEIKFDPASEKEFGNVKLAEYKSIRSKKFNPNAKKIQEIIDNNEIKVNRFKSDIYSTYPNLDKSYPVAFTIDVEGKVTLEFPKISWSLKDTNEIEEHYYSFASKIYDEIISKEIYAKEAEEDNSQKSLFDF</sequence>
<dbReference type="STRING" id="1434107.MSBR3_0561"/>
<protein>
    <submittedName>
        <fullName evidence="1">Uncharacterized protein</fullName>
    </submittedName>
</protein>
<proteinExistence type="predicted"/>
<accession>A0A0E3SFM6</accession>
<dbReference type="RefSeq" id="WP_048106373.1">
    <property type="nucleotide sequence ID" value="NZ_CP009517.1"/>
</dbReference>
<dbReference type="HOGENOM" id="CLU_935710_0_0_2"/>
<gene>
    <name evidence="1" type="ORF">MSBR3_0561</name>
</gene>
<dbReference type="GeneID" id="24788036"/>
<organism evidence="1 2">
    <name type="scientific">Methanosarcina barkeri 3</name>
    <dbReference type="NCBI Taxonomy" id="1434107"/>
    <lineage>
        <taxon>Archaea</taxon>
        <taxon>Methanobacteriati</taxon>
        <taxon>Methanobacteriota</taxon>
        <taxon>Stenosarchaea group</taxon>
        <taxon>Methanomicrobia</taxon>
        <taxon>Methanosarcinales</taxon>
        <taxon>Methanosarcinaceae</taxon>
        <taxon>Methanosarcina</taxon>
    </lineage>
</organism>
<evidence type="ECO:0000313" key="2">
    <source>
        <dbReference type="Proteomes" id="UP000033066"/>
    </source>
</evidence>
<dbReference type="PATRIC" id="fig|1434107.4.peg.749"/>
<keyword evidence="2" id="KW-1185">Reference proteome</keyword>
<dbReference type="EMBL" id="CP009517">
    <property type="protein sequence ID" value="AKB81139.1"/>
    <property type="molecule type" value="Genomic_DNA"/>
</dbReference>